<evidence type="ECO:0000256" key="2">
    <source>
        <dbReference type="ARBA" id="ARBA00009085"/>
    </source>
</evidence>
<accession>A0AAD5KHS3</accession>
<comment type="similarity">
    <text evidence="2">Belongs to the peptidase C19 family.</text>
</comment>
<evidence type="ECO:0000256" key="6">
    <source>
        <dbReference type="ARBA" id="ARBA00022801"/>
    </source>
</evidence>
<dbReference type="Pfam" id="PF00443">
    <property type="entry name" value="UCH"/>
    <property type="match status" value="1"/>
</dbReference>
<dbReference type="PANTHER" id="PTHR24006:SF758">
    <property type="entry name" value="UBIQUITIN CARBOXYL-TERMINAL HYDROLASE 36"/>
    <property type="match status" value="1"/>
</dbReference>
<comment type="catalytic activity">
    <reaction evidence="1">
        <text>Thiol-dependent hydrolysis of ester, thioester, amide, peptide and isopeptide bonds formed by the C-terminal Gly of ubiquitin (a 76-residue protein attached to proteins as an intracellular targeting signal).</text>
        <dbReference type="EC" id="3.4.19.12"/>
    </reaction>
</comment>
<evidence type="ECO:0000313" key="11">
    <source>
        <dbReference type="Proteomes" id="UP001209540"/>
    </source>
</evidence>
<keyword evidence="6" id="KW-0378">Hydrolase</keyword>
<dbReference type="GO" id="GO:0005829">
    <property type="term" value="C:cytosol"/>
    <property type="evidence" value="ECO:0007669"/>
    <property type="project" value="TreeGrafter"/>
</dbReference>
<dbReference type="AlphaFoldDB" id="A0AAD5KHS3"/>
<evidence type="ECO:0000256" key="4">
    <source>
        <dbReference type="ARBA" id="ARBA00022670"/>
    </source>
</evidence>
<keyword evidence="5" id="KW-0833">Ubl conjugation pathway</keyword>
<dbReference type="InterPro" id="IPR001394">
    <property type="entry name" value="Peptidase_C19_UCH"/>
</dbReference>
<evidence type="ECO:0000256" key="7">
    <source>
        <dbReference type="ARBA" id="ARBA00022807"/>
    </source>
</evidence>
<dbReference type="InterPro" id="IPR028889">
    <property type="entry name" value="USP"/>
</dbReference>
<dbReference type="GO" id="GO:0006508">
    <property type="term" value="P:proteolysis"/>
    <property type="evidence" value="ECO:0007669"/>
    <property type="project" value="UniProtKB-KW"/>
</dbReference>
<comment type="caution">
    <text evidence="10">The sequence shown here is derived from an EMBL/GenBank/DDBJ whole genome shotgun (WGS) entry which is preliminary data.</text>
</comment>
<reference evidence="10" key="1">
    <citation type="journal article" date="2022" name="IScience">
        <title>Evolution of zygomycete secretomes and the origins of terrestrial fungal ecologies.</title>
        <authorList>
            <person name="Chang Y."/>
            <person name="Wang Y."/>
            <person name="Mondo S."/>
            <person name="Ahrendt S."/>
            <person name="Andreopoulos W."/>
            <person name="Barry K."/>
            <person name="Beard J."/>
            <person name="Benny G.L."/>
            <person name="Blankenship S."/>
            <person name="Bonito G."/>
            <person name="Cuomo C."/>
            <person name="Desiro A."/>
            <person name="Gervers K.A."/>
            <person name="Hundley H."/>
            <person name="Kuo A."/>
            <person name="LaButti K."/>
            <person name="Lang B.F."/>
            <person name="Lipzen A."/>
            <person name="O'Donnell K."/>
            <person name="Pangilinan J."/>
            <person name="Reynolds N."/>
            <person name="Sandor L."/>
            <person name="Smith M.E."/>
            <person name="Tsang A."/>
            <person name="Grigoriev I.V."/>
            <person name="Stajich J.E."/>
            <person name="Spatafora J.W."/>
        </authorList>
    </citation>
    <scope>NUCLEOTIDE SEQUENCE</scope>
    <source>
        <strain evidence="10">RSA 2281</strain>
    </source>
</reference>
<dbReference type="Proteomes" id="UP001209540">
    <property type="component" value="Unassembled WGS sequence"/>
</dbReference>
<evidence type="ECO:0000313" key="10">
    <source>
        <dbReference type="EMBL" id="KAI9271500.1"/>
    </source>
</evidence>
<keyword evidence="11" id="KW-1185">Reference proteome</keyword>
<feature type="region of interest" description="Disordered" evidence="8">
    <location>
        <begin position="439"/>
        <end position="459"/>
    </location>
</feature>
<protein>
    <recommendedName>
        <fullName evidence="3">ubiquitinyl hydrolase 1</fullName>
        <ecNumber evidence="3">3.4.19.12</ecNumber>
    </recommendedName>
</protein>
<evidence type="ECO:0000256" key="5">
    <source>
        <dbReference type="ARBA" id="ARBA00022786"/>
    </source>
</evidence>
<dbReference type="EMBL" id="JAIXMP010000006">
    <property type="protein sequence ID" value="KAI9271500.1"/>
    <property type="molecule type" value="Genomic_DNA"/>
</dbReference>
<dbReference type="InterPro" id="IPR038765">
    <property type="entry name" value="Papain-like_cys_pep_sf"/>
</dbReference>
<feature type="compositionally biased region" description="Acidic residues" evidence="8">
    <location>
        <begin position="447"/>
        <end position="457"/>
    </location>
</feature>
<evidence type="ECO:0000256" key="3">
    <source>
        <dbReference type="ARBA" id="ARBA00012759"/>
    </source>
</evidence>
<dbReference type="InterPro" id="IPR050164">
    <property type="entry name" value="Peptidase_C19"/>
</dbReference>
<dbReference type="EC" id="3.4.19.12" evidence="3"/>
<keyword evidence="4" id="KW-0645">Protease</keyword>
<feature type="domain" description="USP" evidence="9">
    <location>
        <begin position="111"/>
        <end position="407"/>
    </location>
</feature>
<dbReference type="PROSITE" id="PS50235">
    <property type="entry name" value="USP_3"/>
    <property type="match status" value="1"/>
</dbReference>
<dbReference type="PANTHER" id="PTHR24006">
    <property type="entry name" value="UBIQUITIN CARBOXYL-TERMINAL HYDROLASE"/>
    <property type="match status" value="1"/>
</dbReference>
<evidence type="ECO:0000259" key="9">
    <source>
        <dbReference type="PROSITE" id="PS50235"/>
    </source>
</evidence>
<keyword evidence="7" id="KW-0788">Thiol protease</keyword>
<gene>
    <name evidence="10" type="ORF">BDA99DRAFT_556738</name>
</gene>
<dbReference type="SUPFAM" id="SSF54001">
    <property type="entry name" value="Cysteine proteinases"/>
    <property type="match status" value="1"/>
</dbReference>
<evidence type="ECO:0000256" key="1">
    <source>
        <dbReference type="ARBA" id="ARBA00000707"/>
    </source>
</evidence>
<sequence length="612" mass="70022">MATTAKKKGQILNGNNGLLQRNTLNTLLNRAIKFRKSRYVDEKLELFKRKYAPINSSDRKKINADQNNTMTDESNDQLEQFDANGFERPEKILFSKDKLNIQWSTIRPVGTGLSGDDLGRLSALHAVLQVLTYTPVLTNYLLSRYHGNNCIMQDYCFVCALEDHVSQCFKQSSGTVSPRHFIGQLKQLDSQHSNDASMVWEYFMKQIQKSLLSEKSSPDKRIQETTALYQMFGGHIQNNFACDSCKKPGNTYESFLNIKGDITKNNSIEKCLSQKFKEFQTSSYLCPSCDQECSGKKKSSIYRTPTILAIQLNRLENGKKNEKDVKFTETLDMQRYISTTEKDSVSHIYHLHAIIVHHGSYLLGGHSVAYAKAPNGQWHCFDGESVQQASAKRVLDQKPYALFYTAEPVKKQPQKNQQAKVKSKKQITKGLKAVKIPNKSETKEEVDISETVDDEDQEVHLVEMDENDGDHYDSDEKEDEVPVSREIANNPNAVVVGHDDKMDDKRNKLDKLIELEEKSGSSAQAKQALLSKSQHLQFTEDVVRWDDEDTGNSVDDKERTKVLKKTKTKRKRLDVYDQEYDRGKVKKVKKKTNDKFYKPNVFQMAAEQMQKK</sequence>
<dbReference type="GO" id="GO:0005634">
    <property type="term" value="C:nucleus"/>
    <property type="evidence" value="ECO:0007669"/>
    <property type="project" value="TreeGrafter"/>
</dbReference>
<dbReference type="GO" id="GO:0004843">
    <property type="term" value="F:cysteine-type deubiquitinase activity"/>
    <property type="evidence" value="ECO:0007669"/>
    <property type="project" value="UniProtKB-EC"/>
</dbReference>
<name>A0AAD5KHS3_9FUNG</name>
<organism evidence="10 11">
    <name type="scientific">Phascolomyces articulosus</name>
    <dbReference type="NCBI Taxonomy" id="60185"/>
    <lineage>
        <taxon>Eukaryota</taxon>
        <taxon>Fungi</taxon>
        <taxon>Fungi incertae sedis</taxon>
        <taxon>Mucoromycota</taxon>
        <taxon>Mucoromycotina</taxon>
        <taxon>Mucoromycetes</taxon>
        <taxon>Mucorales</taxon>
        <taxon>Lichtheimiaceae</taxon>
        <taxon>Phascolomyces</taxon>
    </lineage>
</organism>
<proteinExistence type="inferred from homology"/>
<evidence type="ECO:0000256" key="8">
    <source>
        <dbReference type="SAM" id="MobiDB-lite"/>
    </source>
</evidence>
<dbReference type="Gene3D" id="3.90.70.10">
    <property type="entry name" value="Cysteine proteinases"/>
    <property type="match status" value="1"/>
</dbReference>
<reference evidence="10" key="2">
    <citation type="submission" date="2023-02" db="EMBL/GenBank/DDBJ databases">
        <authorList>
            <consortium name="DOE Joint Genome Institute"/>
            <person name="Mondo S.J."/>
            <person name="Chang Y."/>
            <person name="Wang Y."/>
            <person name="Ahrendt S."/>
            <person name="Andreopoulos W."/>
            <person name="Barry K."/>
            <person name="Beard J."/>
            <person name="Benny G.L."/>
            <person name="Blankenship S."/>
            <person name="Bonito G."/>
            <person name="Cuomo C."/>
            <person name="Desiro A."/>
            <person name="Gervers K.A."/>
            <person name="Hundley H."/>
            <person name="Kuo A."/>
            <person name="LaButti K."/>
            <person name="Lang B.F."/>
            <person name="Lipzen A."/>
            <person name="O'Donnell K."/>
            <person name="Pangilinan J."/>
            <person name="Reynolds N."/>
            <person name="Sandor L."/>
            <person name="Smith M.W."/>
            <person name="Tsang A."/>
            <person name="Grigoriev I.V."/>
            <person name="Stajich J.E."/>
            <person name="Spatafora J.W."/>
        </authorList>
    </citation>
    <scope>NUCLEOTIDE SEQUENCE</scope>
    <source>
        <strain evidence="10">RSA 2281</strain>
    </source>
</reference>
<dbReference type="GO" id="GO:0016579">
    <property type="term" value="P:protein deubiquitination"/>
    <property type="evidence" value="ECO:0007669"/>
    <property type="project" value="InterPro"/>
</dbReference>